<proteinExistence type="predicted"/>
<evidence type="ECO:0000256" key="1">
    <source>
        <dbReference type="SAM" id="Phobius"/>
    </source>
</evidence>
<protein>
    <recommendedName>
        <fullName evidence="4">PH domain-containing protein</fullName>
    </recommendedName>
</protein>
<feature type="transmembrane region" description="Helical" evidence="1">
    <location>
        <begin position="44"/>
        <end position="66"/>
    </location>
</feature>
<sequence length="216" mass="22882">MPLTILTADRELDDDASALAGEAPPPFEERDEWRRPYRPGPWRVAGGALLLLLASYLLISTVIIAFAGALPGAAVCAAAAAAVIALALRLLRVGVWVSAHGLRQVGIFYTVTLEWREVAAVRTAQQPVRWLGLPRTVQGQALVVVRAAGAGGAHQVPQGAAAYGQGAEGEPLRTLLTDHNADFLNRTESFDRAADVIEAWADESRGVAAAPARPRP</sequence>
<dbReference type="AlphaFoldDB" id="A0A345XUS3"/>
<gene>
    <name evidence="2" type="ORF">DVA86_24820</name>
</gene>
<dbReference type="KEGG" id="sarm:DVA86_24820"/>
<keyword evidence="3" id="KW-1185">Reference proteome</keyword>
<name>A0A345XUS3_9ACTN</name>
<dbReference type="Proteomes" id="UP000254425">
    <property type="component" value="Chromosome"/>
</dbReference>
<dbReference type="RefSeq" id="WP_208881524.1">
    <property type="nucleotide sequence ID" value="NZ_CP031320.1"/>
</dbReference>
<evidence type="ECO:0000313" key="2">
    <source>
        <dbReference type="EMBL" id="AXK35389.1"/>
    </source>
</evidence>
<feature type="transmembrane region" description="Helical" evidence="1">
    <location>
        <begin position="72"/>
        <end position="91"/>
    </location>
</feature>
<keyword evidence="1" id="KW-0472">Membrane</keyword>
<evidence type="ECO:0008006" key="4">
    <source>
        <dbReference type="Google" id="ProtNLM"/>
    </source>
</evidence>
<dbReference type="EMBL" id="CP031320">
    <property type="protein sequence ID" value="AXK35389.1"/>
    <property type="molecule type" value="Genomic_DNA"/>
</dbReference>
<accession>A0A345XUS3</accession>
<organism evidence="2 3">
    <name type="scientific">Streptomyces armeniacus</name>
    <dbReference type="NCBI Taxonomy" id="83291"/>
    <lineage>
        <taxon>Bacteria</taxon>
        <taxon>Bacillati</taxon>
        <taxon>Actinomycetota</taxon>
        <taxon>Actinomycetes</taxon>
        <taxon>Kitasatosporales</taxon>
        <taxon>Streptomycetaceae</taxon>
        <taxon>Streptomyces</taxon>
    </lineage>
</organism>
<keyword evidence="1" id="KW-1133">Transmembrane helix</keyword>
<reference evidence="2 3" key="1">
    <citation type="submission" date="2018-07" db="EMBL/GenBank/DDBJ databases">
        <title>Draft genome of the type strain Streptomyces armeniacus ATCC 15676.</title>
        <authorList>
            <person name="Labana P."/>
            <person name="Gosse J.T."/>
            <person name="Boddy C.N."/>
        </authorList>
    </citation>
    <scope>NUCLEOTIDE SEQUENCE [LARGE SCALE GENOMIC DNA]</scope>
    <source>
        <strain evidence="2 3">ATCC 15676</strain>
    </source>
</reference>
<evidence type="ECO:0000313" key="3">
    <source>
        <dbReference type="Proteomes" id="UP000254425"/>
    </source>
</evidence>
<keyword evidence="1" id="KW-0812">Transmembrane</keyword>